<sequence>MSVSSCKNGLGSNCTEHCTIYFKDGTKKEFDIDSKYQLNCGLENCDEYPGIFHICLNYIYSSSQKLSGEWKNGGDDYFRTGDRCCVIDKKNVTEEGCLKEMEKVAKKIGDCEIKKHHHYGYITLSVCSSKNVTGYSYRFKNHEKTIRLFK</sequence>
<dbReference type="STRING" id="511995.CFPG_687"/>
<evidence type="ECO:0000313" key="2">
    <source>
        <dbReference type="Proteomes" id="UP000000723"/>
    </source>
</evidence>
<organism evidence="1 2">
    <name type="scientific">Azobacteroides pseudotrichonymphae genomovar. CFP2</name>
    <dbReference type="NCBI Taxonomy" id="511995"/>
    <lineage>
        <taxon>Bacteria</taxon>
        <taxon>Pseudomonadati</taxon>
        <taxon>Bacteroidota</taxon>
        <taxon>Bacteroidia</taxon>
        <taxon>Bacteroidales</taxon>
        <taxon>Candidatus Azobacteroides</taxon>
    </lineage>
</organism>
<proteinExistence type="predicted"/>
<keyword evidence="2" id="KW-1185">Reference proteome</keyword>
<evidence type="ECO:0000313" key="1">
    <source>
        <dbReference type="EMBL" id="BAG83950.1"/>
    </source>
</evidence>
<protein>
    <submittedName>
        <fullName evidence="1">Uncharacterized protein</fullName>
    </submittedName>
</protein>
<dbReference type="KEGG" id="aps:CFPG_687"/>
<dbReference type="AlphaFoldDB" id="B6YRX8"/>
<dbReference type="EMBL" id="AP010656">
    <property type="protein sequence ID" value="BAG83950.1"/>
    <property type="molecule type" value="Genomic_DNA"/>
</dbReference>
<name>B6YRX8_AZOPC</name>
<dbReference type="Proteomes" id="UP000000723">
    <property type="component" value="Chromosome"/>
</dbReference>
<gene>
    <name evidence="1" type="ordered locus">CFPG_687</name>
</gene>
<reference evidence="2" key="1">
    <citation type="journal article" date="2008" name="Science">
        <title>Genome of an endosymbiont coupling N2 fixation to cellulolysis within RT protist cells in termite gut.</title>
        <authorList>
            <person name="Hongoh Y."/>
            <person name="Sharma V.K."/>
            <person name="Prakash T."/>
            <person name="Noda S."/>
            <person name="Toh H."/>
            <person name="Taylor T.D."/>
            <person name="Kudo T."/>
            <person name="Sakaki Y."/>
            <person name="Toyoda A."/>
            <person name="Hattori M."/>
            <person name="Ohkuma M."/>
        </authorList>
    </citation>
    <scope>NUCLEOTIDE SEQUENCE [LARGE SCALE GENOMIC DNA]</scope>
</reference>
<accession>B6YRX8</accession>
<dbReference type="HOGENOM" id="CLU_1552146_0_0_10"/>